<organism evidence="6 7">
    <name type="scientific">Anaerosphaera multitolerans</name>
    <dbReference type="NCBI Taxonomy" id="2487351"/>
    <lineage>
        <taxon>Bacteria</taxon>
        <taxon>Bacillati</taxon>
        <taxon>Bacillota</taxon>
        <taxon>Tissierellia</taxon>
        <taxon>Tissierellales</taxon>
        <taxon>Peptoniphilaceae</taxon>
        <taxon>Anaerosphaera</taxon>
    </lineage>
</organism>
<dbReference type="EMBL" id="RLIH01000011">
    <property type="protein sequence ID" value="RVU54387.1"/>
    <property type="molecule type" value="Genomic_DNA"/>
</dbReference>
<dbReference type="Gene3D" id="1.10.10.10">
    <property type="entry name" value="Winged helix-like DNA-binding domain superfamily/Winged helix DNA-binding domain"/>
    <property type="match status" value="1"/>
</dbReference>
<dbReference type="Gene3D" id="3.40.190.10">
    <property type="entry name" value="Periplasmic binding protein-like II"/>
    <property type="match status" value="2"/>
</dbReference>
<dbReference type="FunFam" id="1.10.10.10:FF:000001">
    <property type="entry name" value="LysR family transcriptional regulator"/>
    <property type="match status" value="1"/>
</dbReference>
<dbReference type="InterPro" id="IPR036388">
    <property type="entry name" value="WH-like_DNA-bd_sf"/>
</dbReference>
<dbReference type="AlphaFoldDB" id="A0A437S5Z4"/>
<dbReference type="InterPro" id="IPR000847">
    <property type="entry name" value="LysR_HTH_N"/>
</dbReference>
<dbReference type="SUPFAM" id="SSF46785">
    <property type="entry name" value="Winged helix' DNA-binding domain"/>
    <property type="match status" value="1"/>
</dbReference>
<keyword evidence="4" id="KW-0804">Transcription</keyword>
<dbReference type="RefSeq" id="WP_127724919.1">
    <property type="nucleotide sequence ID" value="NZ_RLIH01000011.1"/>
</dbReference>
<dbReference type="Proteomes" id="UP000288812">
    <property type="component" value="Unassembled WGS sequence"/>
</dbReference>
<sequence length="303" mass="35015">MNLQQIQYVDAIAHFKSMNKAAQHLFVSQPTLSQSIKDLEEEIGITIFERSRKGVLLTEDGIEFLRISKNILSELEYIQEHYVAKSNEENLQFQVSSQHYAFVVDAFLKFLKNYEDKDYVLSLKETRTLATIDDVYNQKSALGVIFLTENNKNFLTQVLEKKSLEFHQCHSVKPHVFLNNKHPLASQKYITKNQLVDFPMVCYEQNGEEALAEELSFDYDIRQKIVVYDRGTMLNVISNSNAYNIGTGYLISHVIPKDVKSIPLKDVSEEMCLGWIHLKDKKPSILTEEFIKIMNESLKSYSP</sequence>
<dbReference type="GO" id="GO:0003677">
    <property type="term" value="F:DNA binding"/>
    <property type="evidence" value="ECO:0007669"/>
    <property type="project" value="UniProtKB-KW"/>
</dbReference>
<dbReference type="PANTHER" id="PTHR30346">
    <property type="entry name" value="TRANSCRIPTIONAL DUAL REGULATOR HCAR-RELATED"/>
    <property type="match status" value="1"/>
</dbReference>
<keyword evidence="3" id="KW-0238">DNA-binding</keyword>
<evidence type="ECO:0000256" key="1">
    <source>
        <dbReference type="ARBA" id="ARBA00009437"/>
    </source>
</evidence>
<evidence type="ECO:0000256" key="3">
    <source>
        <dbReference type="ARBA" id="ARBA00023125"/>
    </source>
</evidence>
<protein>
    <submittedName>
        <fullName evidence="6">LysR family transcriptional regulator</fullName>
    </submittedName>
</protein>
<keyword evidence="2" id="KW-0805">Transcription regulation</keyword>
<reference evidence="6 7" key="1">
    <citation type="submission" date="2018-11" db="EMBL/GenBank/DDBJ databases">
        <title>Genome sequencing and assembly of Anaerosphaera sp. nov., GS7-6-2.</title>
        <authorList>
            <person name="Rettenmaier R."/>
            <person name="Liebl W."/>
            <person name="Zverlov V."/>
        </authorList>
    </citation>
    <scope>NUCLEOTIDE SEQUENCE [LARGE SCALE GENOMIC DNA]</scope>
    <source>
        <strain evidence="6 7">GS7-6-2</strain>
    </source>
</reference>
<evidence type="ECO:0000256" key="4">
    <source>
        <dbReference type="ARBA" id="ARBA00023163"/>
    </source>
</evidence>
<dbReference type="SUPFAM" id="SSF53850">
    <property type="entry name" value="Periplasmic binding protein-like II"/>
    <property type="match status" value="1"/>
</dbReference>
<dbReference type="PANTHER" id="PTHR30346:SF0">
    <property type="entry name" value="HCA OPERON TRANSCRIPTIONAL ACTIVATOR HCAR"/>
    <property type="match status" value="1"/>
</dbReference>
<dbReference type="GO" id="GO:0032993">
    <property type="term" value="C:protein-DNA complex"/>
    <property type="evidence" value="ECO:0007669"/>
    <property type="project" value="TreeGrafter"/>
</dbReference>
<dbReference type="PRINTS" id="PR00039">
    <property type="entry name" value="HTHLYSR"/>
</dbReference>
<accession>A0A437S5Z4</accession>
<comment type="caution">
    <text evidence="6">The sequence shown here is derived from an EMBL/GenBank/DDBJ whole genome shotgun (WGS) entry which is preliminary data.</text>
</comment>
<dbReference type="Pfam" id="PF00126">
    <property type="entry name" value="HTH_1"/>
    <property type="match status" value="1"/>
</dbReference>
<evidence type="ECO:0000256" key="2">
    <source>
        <dbReference type="ARBA" id="ARBA00023015"/>
    </source>
</evidence>
<feature type="domain" description="HTH lysR-type" evidence="5">
    <location>
        <begin position="1"/>
        <end position="58"/>
    </location>
</feature>
<dbReference type="GO" id="GO:0003700">
    <property type="term" value="F:DNA-binding transcription factor activity"/>
    <property type="evidence" value="ECO:0007669"/>
    <property type="project" value="InterPro"/>
</dbReference>
<evidence type="ECO:0000313" key="6">
    <source>
        <dbReference type="EMBL" id="RVU54387.1"/>
    </source>
</evidence>
<gene>
    <name evidence="6" type="ORF">EF514_08045</name>
</gene>
<proteinExistence type="inferred from homology"/>
<dbReference type="OrthoDB" id="119203at2"/>
<dbReference type="CDD" id="cd05466">
    <property type="entry name" value="PBP2_LTTR_substrate"/>
    <property type="match status" value="1"/>
</dbReference>
<evidence type="ECO:0000259" key="5">
    <source>
        <dbReference type="PROSITE" id="PS50931"/>
    </source>
</evidence>
<evidence type="ECO:0000313" key="7">
    <source>
        <dbReference type="Proteomes" id="UP000288812"/>
    </source>
</evidence>
<dbReference type="PROSITE" id="PS50931">
    <property type="entry name" value="HTH_LYSR"/>
    <property type="match status" value="1"/>
</dbReference>
<name>A0A437S5Z4_9FIRM</name>
<comment type="similarity">
    <text evidence="1">Belongs to the LysR transcriptional regulatory family.</text>
</comment>
<dbReference type="InterPro" id="IPR036390">
    <property type="entry name" value="WH_DNA-bd_sf"/>
</dbReference>
<keyword evidence="7" id="KW-1185">Reference proteome</keyword>